<dbReference type="PANTHER" id="PTHR34138">
    <property type="entry name" value="CELL SHAPE-DETERMINING PROTEIN MREC"/>
    <property type="match status" value="1"/>
</dbReference>
<accession>W0HP58</accession>
<sequence>MKPIFSRGPSLQLRLFLAVMVAIAVIIADSRLGTFVKIRTYMDTAVSPFYFLANGPRQMLDNVSQTLATRAQLALENRALRQELLLKNSEQLLLGQYKQENARLRELLGSPLRQDEQKMVTQVISTSTDPYSDQVVIDKGLDNGVYVGQPVISDKGVVGQVIATSKLTSRVLLICDASHALPIQVLRNDIRVIVAGNGCTEDLQLEHLPGNTDIRVGDVLVTSGLGGRFPEGYPVAVVSSVKVDTQRAYTVIQARPTAGLQRLRYLLLLWGADPRGEVPLPPDEVHRVANERLMQMMPQVLPPPDAMGPPPPAGAVAQPAASGSSPDSAGATTSGGAATRGAAAGATPSAGAANRGAAAGATPSGGAANRGAAAGATPSGGAGTRGAAAGATPSGGAANRGTAEGATPSAGAANRGAAAREGDAHGSSASSRQQREGARADVTRRVGESAPRAERPASGTSRAASAGSNGASQDASGAPQNATPPRRPLFGGAGEGQ</sequence>
<evidence type="ECO:0000256" key="3">
    <source>
        <dbReference type="ARBA" id="ARBA00022960"/>
    </source>
</evidence>
<dbReference type="HOGENOM" id="CLU_042663_2_1_6"/>
<keyword evidence="8" id="KW-0812">Transmembrane</keyword>
<evidence type="ECO:0000256" key="4">
    <source>
        <dbReference type="ARBA" id="ARBA00032089"/>
    </source>
</evidence>
<dbReference type="PATRIC" id="fig|1239307.3.peg.534"/>
<dbReference type="Pfam" id="PF04085">
    <property type="entry name" value="MreC"/>
    <property type="match status" value="1"/>
</dbReference>
<feature type="compositionally biased region" description="Low complexity" evidence="6">
    <location>
        <begin position="385"/>
        <end position="397"/>
    </location>
</feature>
<dbReference type="InterPro" id="IPR042177">
    <property type="entry name" value="Cell/Rod_1"/>
</dbReference>
<evidence type="ECO:0000256" key="2">
    <source>
        <dbReference type="ARBA" id="ARBA00013855"/>
    </source>
</evidence>
<feature type="region of interest" description="Disordered" evidence="6">
    <location>
        <begin position="299"/>
        <end position="497"/>
    </location>
</feature>
<feature type="compositionally biased region" description="Basic and acidic residues" evidence="6">
    <location>
        <begin position="433"/>
        <end position="455"/>
    </location>
</feature>
<dbReference type="GO" id="GO:0008360">
    <property type="term" value="P:regulation of cell shape"/>
    <property type="evidence" value="ECO:0007669"/>
    <property type="project" value="UniProtKB-KW"/>
</dbReference>
<evidence type="ECO:0000259" key="7">
    <source>
        <dbReference type="Pfam" id="PF04085"/>
    </source>
</evidence>
<dbReference type="FunFam" id="2.40.10.350:FF:000001">
    <property type="entry name" value="Cell shape-determining protein MreC"/>
    <property type="match status" value="1"/>
</dbReference>
<dbReference type="KEGG" id="sod:Sant_0502"/>
<organism evidence="8 9">
    <name type="scientific">Sodalis praecaptivus</name>
    <dbReference type="NCBI Taxonomy" id="1239307"/>
    <lineage>
        <taxon>Bacteria</taxon>
        <taxon>Pseudomonadati</taxon>
        <taxon>Pseudomonadota</taxon>
        <taxon>Gammaproteobacteria</taxon>
        <taxon>Enterobacterales</taxon>
        <taxon>Bruguierivoracaceae</taxon>
        <taxon>Sodalis</taxon>
    </lineage>
</organism>
<dbReference type="EMBL" id="CP006569">
    <property type="protein sequence ID" value="AHF75599.1"/>
    <property type="molecule type" value="Genomic_DNA"/>
</dbReference>
<feature type="compositionally biased region" description="Low complexity" evidence="6">
    <location>
        <begin position="314"/>
        <end position="377"/>
    </location>
</feature>
<keyword evidence="9" id="KW-1185">Reference proteome</keyword>
<dbReference type="AlphaFoldDB" id="W0HP58"/>
<keyword evidence="8" id="KW-0472">Membrane</keyword>
<dbReference type="Proteomes" id="UP000019028">
    <property type="component" value="Chromosome"/>
</dbReference>
<evidence type="ECO:0000313" key="8">
    <source>
        <dbReference type="EMBL" id="AHF75599.1"/>
    </source>
</evidence>
<name>W0HP58_9GAMM</name>
<protein>
    <recommendedName>
        <fullName evidence="2">Cell shape-determining protein MreC</fullName>
    </recommendedName>
    <alternativeName>
        <fullName evidence="4">Cell shape protein MreC</fullName>
    </alternativeName>
    <alternativeName>
        <fullName evidence="5">Rod shape-determining protein MreC</fullName>
    </alternativeName>
</protein>
<dbReference type="InterPro" id="IPR042175">
    <property type="entry name" value="Cell/Rod_MreC_2"/>
</dbReference>
<proteinExistence type="inferred from homology"/>
<gene>
    <name evidence="8" type="primary">mreC</name>
    <name evidence="8" type="ORF">Sant_0502</name>
</gene>
<dbReference type="GO" id="GO:0005886">
    <property type="term" value="C:plasma membrane"/>
    <property type="evidence" value="ECO:0007669"/>
    <property type="project" value="TreeGrafter"/>
</dbReference>
<comment type="similarity">
    <text evidence="1">Belongs to the MreC family.</text>
</comment>
<evidence type="ECO:0000313" key="9">
    <source>
        <dbReference type="Proteomes" id="UP000019028"/>
    </source>
</evidence>
<feature type="compositionally biased region" description="Low complexity" evidence="6">
    <location>
        <begin position="457"/>
        <end position="478"/>
    </location>
</feature>
<keyword evidence="3" id="KW-0133">Cell shape</keyword>
<reference evidence="8 9" key="1">
    <citation type="journal article" date="2014" name="Genome Biol. Evol.">
        <title>Genome degeneration and adaptation in a nascent stage of symbiosis.</title>
        <authorList>
            <person name="Oakeson K.F."/>
            <person name="Gil R."/>
            <person name="Clayton A.L."/>
            <person name="Dunn D.M."/>
            <person name="von Niederhausern A.C."/>
            <person name="Hamil C."/>
            <person name="Aoyagi A."/>
            <person name="Duval B."/>
            <person name="Baca A."/>
            <person name="Silva F.J."/>
            <person name="Vallier A."/>
            <person name="Jackson D.G."/>
            <person name="Latorre A."/>
            <person name="Weiss R.B."/>
            <person name="Heddi A."/>
            <person name="Moya A."/>
            <person name="Dale C."/>
        </authorList>
    </citation>
    <scope>NUCLEOTIDE SEQUENCE [LARGE SCALE GENOMIC DNA]</scope>
    <source>
        <strain evidence="8 9">HS1</strain>
    </source>
</reference>
<dbReference type="PANTHER" id="PTHR34138:SF1">
    <property type="entry name" value="CELL SHAPE-DETERMINING PROTEIN MREC"/>
    <property type="match status" value="1"/>
</dbReference>
<dbReference type="InterPro" id="IPR007221">
    <property type="entry name" value="MreC"/>
</dbReference>
<dbReference type="InterPro" id="IPR055342">
    <property type="entry name" value="MreC_beta-barrel_core"/>
</dbReference>
<evidence type="ECO:0000256" key="1">
    <source>
        <dbReference type="ARBA" id="ARBA00009369"/>
    </source>
</evidence>
<dbReference type="Gene3D" id="2.40.10.340">
    <property type="entry name" value="Rod shape-determining protein MreC, domain 1"/>
    <property type="match status" value="1"/>
</dbReference>
<evidence type="ECO:0000256" key="6">
    <source>
        <dbReference type="SAM" id="MobiDB-lite"/>
    </source>
</evidence>
<feature type="compositionally biased region" description="Pro residues" evidence="6">
    <location>
        <begin position="300"/>
        <end position="313"/>
    </location>
</feature>
<dbReference type="FunFam" id="2.40.10.340:FF:000001">
    <property type="entry name" value="Cell shape-determining protein MreC"/>
    <property type="match status" value="1"/>
</dbReference>
<dbReference type="Gene3D" id="2.40.10.350">
    <property type="entry name" value="Rod shape-determining protein MreC, domain 2"/>
    <property type="match status" value="1"/>
</dbReference>
<evidence type="ECO:0000256" key="5">
    <source>
        <dbReference type="ARBA" id="ARBA00080576"/>
    </source>
</evidence>
<feature type="domain" description="Rod shape-determining protein MreC beta-barrel core" evidence="7">
    <location>
        <begin position="123"/>
        <end position="270"/>
    </location>
</feature>
<dbReference type="NCBIfam" id="TIGR00219">
    <property type="entry name" value="mreC"/>
    <property type="match status" value="1"/>
</dbReference>